<evidence type="ECO:0000259" key="2">
    <source>
        <dbReference type="Pfam" id="PF21986"/>
    </source>
</evidence>
<dbReference type="Gene3D" id="1.20.58.1700">
    <property type="match status" value="1"/>
</dbReference>
<keyword evidence="4" id="KW-1185">Reference proteome</keyword>
<dbReference type="NCBIfam" id="TIGR02713">
    <property type="entry name" value="allophanate_hyd"/>
    <property type="match status" value="1"/>
</dbReference>
<evidence type="ECO:0000313" key="3">
    <source>
        <dbReference type="EMBL" id="SJZ77175.1"/>
    </source>
</evidence>
<dbReference type="AlphaFoldDB" id="A0A1T4NDH8"/>
<accession>A0A1T4NDH8</accession>
<dbReference type="InterPro" id="IPR036928">
    <property type="entry name" value="AS_sf"/>
</dbReference>
<reference evidence="4" key="1">
    <citation type="submission" date="2017-02" db="EMBL/GenBank/DDBJ databases">
        <authorList>
            <person name="Varghese N."/>
            <person name="Submissions S."/>
        </authorList>
    </citation>
    <scope>NUCLEOTIDE SEQUENCE [LARGE SCALE GENOMIC DNA]</scope>
    <source>
        <strain evidence="4">ATCC 27094</strain>
    </source>
</reference>
<dbReference type="PANTHER" id="PTHR11895">
    <property type="entry name" value="TRANSAMIDASE"/>
    <property type="match status" value="1"/>
</dbReference>
<evidence type="ECO:0000313" key="4">
    <source>
        <dbReference type="Proteomes" id="UP000190092"/>
    </source>
</evidence>
<dbReference type="GO" id="GO:0016787">
    <property type="term" value="F:hydrolase activity"/>
    <property type="evidence" value="ECO:0007669"/>
    <property type="project" value="UniProtKB-KW"/>
</dbReference>
<evidence type="ECO:0000259" key="1">
    <source>
        <dbReference type="Pfam" id="PF01425"/>
    </source>
</evidence>
<protein>
    <submittedName>
        <fullName evidence="3">Allophanate hydrolase</fullName>
    </submittedName>
</protein>
<feature type="domain" description="Amidase" evidence="1">
    <location>
        <begin position="47"/>
        <end position="449"/>
    </location>
</feature>
<dbReference type="SUPFAM" id="SSF75304">
    <property type="entry name" value="Amidase signature (AS) enzymes"/>
    <property type="match status" value="1"/>
</dbReference>
<gene>
    <name evidence="3" type="ORF">SAMN02745126_02235</name>
</gene>
<dbReference type="Gene3D" id="3.90.1300.10">
    <property type="entry name" value="Amidase signature (AS) domain"/>
    <property type="match status" value="1"/>
</dbReference>
<dbReference type="PANTHER" id="PTHR11895:SF169">
    <property type="entry name" value="GLUTAMYL-TRNA(GLN) AMIDOTRANSFERASE"/>
    <property type="match status" value="1"/>
</dbReference>
<feature type="domain" description="Allophanate hydrolase C-terminal" evidence="2">
    <location>
        <begin position="485"/>
        <end position="607"/>
    </location>
</feature>
<dbReference type="InterPro" id="IPR000120">
    <property type="entry name" value="Amidase"/>
</dbReference>
<dbReference type="EMBL" id="FUWJ01000002">
    <property type="protein sequence ID" value="SJZ77175.1"/>
    <property type="molecule type" value="Genomic_DNA"/>
</dbReference>
<dbReference type="InterPro" id="IPR053844">
    <property type="entry name" value="AH_C"/>
</dbReference>
<dbReference type="Gene3D" id="3.10.490.10">
    <property type="entry name" value="Gamma-glutamyl cyclotransferase-like"/>
    <property type="match status" value="1"/>
</dbReference>
<proteinExistence type="predicted"/>
<organism evidence="3 4">
    <name type="scientific">Enhydrobacter aerosaccus</name>
    <dbReference type="NCBI Taxonomy" id="225324"/>
    <lineage>
        <taxon>Bacteria</taxon>
        <taxon>Pseudomonadati</taxon>
        <taxon>Pseudomonadota</taxon>
        <taxon>Alphaproteobacteria</taxon>
        <taxon>Hyphomicrobiales</taxon>
        <taxon>Enhydrobacter</taxon>
    </lineage>
</organism>
<dbReference type="STRING" id="225324.SAMN02745126_02235"/>
<dbReference type="InterPro" id="IPR014085">
    <property type="entry name" value="Allophanate_hydrolase"/>
</dbReference>
<sequence>MPTDAADAGCNRAGSCLEQTPMNPALDLGLHALRSAYRARTLTVRQVIEEILSRIAERGDDKVWISRPADAALRAQAEALDARHADMETLPLFGIPFAVKDNIDVAGEPTTAACPGFSYTPSRSADVVQRLVEAGAIAIGKTNLDQFATGLVGVRSPYGTPRNPFNADYVPGGSSSGSAVAVAAGLATFALGTDTAGSGRVPAGFNNIVGLKPTPGLLSTKGVVPACASLDCVSVFALSCADAAAVLDIAQGNVLGCAPIANFRFGVPKPLEFFGDKAYAALYAEAVKKLEAMGGTAVEFDYTPFRDAAQLLYSGPWVAERTAAVGDFIEKADDRAGIWPVTRDIVLGGRKYSAVDAFRGQYRLKELQERALGAMEGLQFLVLPTAGTIYTKADLDREPVLYNSNLGHYTNFVNFFRLSALALPAGFRADGLPFGITLVGRAAHDRTLLAFGARWQRERALPLGKTQSTLPPREADPFPDEDRIALAVVGAHMSGLPFNNQIVDLKGRLEAVAKTAPLYKLYALPGDPPLRPGMVRVSDGGAEIELEIWSLPAANFGAFARTISAPLGIGSITLADGRTVQGFLCEAYAAAQARDITSFGGWRAYLKTLG</sequence>
<dbReference type="Pfam" id="PF01425">
    <property type="entry name" value="Amidase"/>
    <property type="match status" value="1"/>
</dbReference>
<dbReference type="Proteomes" id="UP000190092">
    <property type="component" value="Unassembled WGS sequence"/>
</dbReference>
<dbReference type="InterPro" id="IPR023631">
    <property type="entry name" value="Amidase_dom"/>
</dbReference>
<dbReference type="Pfam" id="PF21986">
    <property type="entry name" value="AH_C"/>
    <property type="match status" value="1"/>
</dbReference>
<name>A0A1T4NDH8_9HYPH</name>
<dbReference type="NCBIfam" id="NF006043">
    <property type="entry name" value="PRK08186.1"/>
    <property type="match status" value="1"/>
</dbReference>
<keyword evidence="3" id="KW-0378">Hydrolase</keyword>